<feature type="region of interest" description="Disordered" evidence="1">
    <location>
        <begin position="650"/>
        <end position="728"/>
    </location>
</feature>
<feature type="compositionally biased region" description="Polar residues" evidence="1">
    <location>
        <begin position="764"/>
        <end position="773"/>
    </location>
</feature>
<feature type="compositionally biased region" description="Basic and acidic residues" evidence="1">
    <location>
        <begin position="218"/>
        <end position="227"/>
    </location>
</feature>
<feature type="compositionally biased region" description="Basic and acidic residues" evidence="1">
    <location>
        <begin position="1033"/>
        <end position="1047"/>
    </location>
</feature>
<reference evidence="3 4" key="1">
    <citation type="journal article" date="2024" name="Microbiol. Resour. Announc.">
        <title>Genome annotations for the ascomycete fungi Trichoderma harzianum, Trichoderma aggressivum, and Purpureocillium lilacinum.</title>
        <authorList>
            <person name="Beijen E.P.W."/>
            <person name="Ohm R.A."/>
        </authorList>
    </citation>
    <scope>NUCLEOTIDE SEQUENCE [LARGE SCALE GENOMIC DNA]</scope>
    <source>
        <strain evidence="3 4">CBS 150709</strain>
    </source>
</reference>
<gene>
    <name evidence="3" type="ORF">Purlil1_1831</name>
</gene>
<sequence>MVSATLLGLLAASAAVLAHPGDRPLCSDNQAPDASGHLPPCVQVAETVAANAGLDRRPRSLLVEQANGLPVEMVPRDDLAERQARRPPATLESRGDDLVGRQARRPPAKLESRQARRPPAKMDARDLVDRQARRPPAKVESRQARRPPAKMESRQARRPPATVESRQARRPPATVESRQARRPPANLGPRDDLVERQARRPPATVESRQARRPPAQMHARDLVDRQARRPPATVESRQARRPPAELSPRAGEGEKSTALVGGGGEPEAMSKDEKADAVERAKLIEQMDKDLEALSGVQKGVLEVASSSGKSFWDPADFTKTTHFAKQYGDMKAALNSTGLAMMAAQASHKILPIVNPARVVYVRMNSSHDVFSRKFPGHSDLVQVKDKLQQADDIFKTINDTAWRASKNAEKTEAEAVNATLKVFPGPLIFPKLEAPIDLNWEFNETNNRAHWLARAEAWIRINAQVYAHIVSVAATVSCEAAKKGNVSATEEALLLASQSKTRVENLVVEATNPRGELKSIVEELEVAQPLRTYTSGMLESDKKTNLTETVIKELEKAKQCHAEVTSRPSAALPSDTTAVSVEAEVTPAATTTIPLEAAGGLAKADVTMTATPHPPEDSHDDKMSASAAMSDNAKGAASSTSAKAILAAAPTPAMSQSADKPGEPPAAATDGKLGTEAVNGKPHVPAANAPVEEKKVVPSATASAPANSTVKTNGSEDDDCPAETPDSMAYLGSVAVKHTVTTGGVVSKADEEEEDCDPPDTGSATAANQPGRSDIADEDECPEEDETKTTPDAPATRPQGVSGSNSGVNVSVTNFVNVTANMIVIICESMAPGSRCTRQPNSDSTSQDGSHPNASTGGKQPSDSQAASPSIVDFDKQSGVVVLCSSVTVESRCICQQGRGESIPSGEATQTNVVLNCSSGPDSPCTVEKTYEGPSSDLGKVHNGVAPLAPLPSSDEHGPIAGPGTDDQEAGKTPAGGSSSQTASKKVAGDSGIPNDADRPGSLPGVEDDHSGDAGPATDVPATRPAGSTSIEKDVGKGNRVEADKMLQPGTAPALGVASAPLDAEDDYSPLGETAGQGPRTSLSPPDSARKTAASSPLHTDGPEPQALSEPPIVVVNGASRVGPFLATVVAAIVALSLS</sequence>
<feature type="compositionally biased region" description="Basic and acidic residues" evidence="1">
    <location>
        <begin position="189"/>
        <end position="198"/>
    </location>
</feature>
<evidence type="ECO:0000256" key="1">
    <source>
        <dbReference type="SAM" id="MobiDB-lite"/>
    </source>
</evidence>
<comment type="caution">
    <text evidence="3">The sequence shown here is derived from an EMBL/GenBank/DDBJ whole genome shotgun (WGS) entry which is preliminary data.</text>
</comment>
<feature type="region of interest" description="Disordered" evidence="1">
    <location>
        <begin position="609"/>
        <end position="638"/>
    </location>
</feature>
<feature type="region of interest" description="Disordered" evidence="1">
    <location>
        <begin position="836"/>
        <end position="873"/>
    </location>
</feature>
<feature type="region of interest" description="Disordered" evidence="1">
    <location>
        <begin position="746"/>
        <end position="811"/>
    </location>
</feature>
<evidence type="ECO:0000313" key="4">
    <source>
        <dbReference type="Proteomes" id="UP001287286"/>
    </source>
</evidence>
<feature type="compositionally biased region" description="Basic and acidic residues" evidence="1">
    <location>
        <begin position="108"/>
        <end position="155"/>
    </location>
</feature>
<proteinExistence type="predicted"/>
<dbReference type="Proteomes" id="UP001287286">
    <property type="component" value="Unassembled WGS sequence"/>
</dbReference>
<organism evidence="3 4">
    <name type="scientific">Purpureocillium lilacinum</name>
    <name type="common">Paecilomyces lilacinus</name>
    <dbReference type="NCBI Taxonomy" id="33203"/>
    <lineage>
        <taxon>Eukaryota</taxon>
        <taxon>Fungi</taxon>
        <taxon>Dikarya</taxon>
        <taxon>Ascomycota</taxon>
        <taxon>Pezizomycotina</taxon>
        <taxon>Sordariomycetes</taxon>
        <taxon>Hypocreomycetidae</taxon>
        <taxon>Hypocreales</taxon>
        <taxon>Ophiocordycipitaceae</taxon>
        <taxon>Purpureocillium</taxon>
    </lineage>
</organism>
<feature type="compositionally biased region" description="Low complexity" evidence="1">
    <location>
        <begin position="802"/>
        <end position="811"/>
    </location>
</feature>
<evidence type="ECO:0000256" key="2">
    <source>
        <dbReference type="SAM" id="SignalP"/>
    </source>
</evidence>
<feature type="compositionally biased region" description="Basic and acidic residues" evidence="1">
    <location>
        <begin position="74"/>
        <end position="84"/>
    </location>
</feature>
<name>A0ABR0CB66_PURLI</name>
<feature type="compositionally biased region" description="Basic and acidic residues" evidence="1">
    <location>
        <begin position="616"/>
        <end position="625"/>
    </location>
</feature>
<feature type="region of interest" description="Disordered" evidence="1">
    <location>
        <begin position="929"/>
        <end position="1112"/>
    </location>
</feature>
<feature type="compositionally biased region" description="Acidic residues" evidence="1">
    <location>
        <begin position="778"/>
        <end position="788"/>
    </location>
</feature>
<protein>
    <submittedName>
        <fullName evidence="3">Uncharacterized protein</fullName>
    </submittedName>
</protein>
<evidence type="ECO:0000313" key="3">
    <source>
        <dbReference type="EMBL" id="KAK4093497.1"/>
    </source>
</evidence>
<dbReference type="EMBL" id="JAWRVI010000005">
    <property type="protein sequence ID" value="KAK4093497.1"/>
    <property type="molecule type" value="Genomic_DNA"/>
</dbReference>
<feature type="region of interest" description="Disordered" evidence="1">
    <location>
        <begin position="73"/>
        <end position="274"/>
    </location>
</feature>
<feature type="chain" id="PRO_5046497595" evidence="2">
    <location>
        <begin position="19"/>
        <end position="1141"/>
    </location>
</feature>
<feature type="compositionally biased region" description="Low complexity" evidence="1">
    <location>
        <begin position="699"/>
        <end position="712"/>
    </location>
</feature>
<feature type="signal peptide" evidence="2">
    <location>
        <begin position="1"/>
        <end position="18"/>
    </location>
</feature>
<keyword evidence="4" id="KW-1185">Reference proteome</keyword>
<keyword evidence="2" id="KW-0732">Signal</keyword>
<feature type="compositionally biased region" description="Polar residues" evidence="1">
    <location>
        <begin position="838"/>
        <end position="870"/>
    </location>
</feature>
<accession>A0ABR0CB66</accession>